<sequence>MVKGAACFKGPRCFNGPGFVPSTGRLTFHCIVIAVLCNFISISSNPIQTETQSQQNSIETSDHINEIVQHLNAAVSDEFNQTLIDHDESTPNAISVHSDLKDDHVPDKDIVTDDSNNLLDTIVDQSDHSITETQITDITNEAPHENTDEVQNKANENLKTTLEPNRENYEKNDNVKPCGENRESVKDINDTIHNDEKTIQDASIVHNVKETVEHEYKAEKVNERISETHNPTENSDTLEISNDELENDGLRKIEKRETVDMQTDLKNAGNLEEDNQKGKSSIEDVNNIPPTRSSANNHESIKHNKGNKHAMGNGKGNVRATSTAMEPITVLENTKLVHNEPITIGFTKPGDKLVRQKSILDSLLETFQSYKTEDVEKIIPLVKTDIYDSKERLPWAGKGTDGGDKTSSISENGDQAYKDSNVFMARTKEVEDHDHRDTKEHGHKERNKEERKIKLQKSLSSVEDVHKMLTKQIKNDIYNPPGLNIDQEKHKRVKRKLKKIKSDKLAFELSANHRYDEMSHNLNSNASTVFKNIEPDSLMSGGKKSNTDVKWNTRGRKDSTRSMVANMKIQPLTGVGHSESFLSPPGAGPGPPSRTPFVWSRVPDHFSYLGLIDVPEKYRTNDYDRSLMSDYATIMKDVKQDLYEGAEKGRLLRHGDDMLGEEPKGGSHDRV</sequence>
<name>A0A8D9AFD6_9HEMI</name>
<feature type="compositionally biased region" description="Basic and acidic residues" evidence="1">
    <location>
        <begin position="426"/>
        <end position="453"/>
    </location>
</feature>
<feature type="compositionally biased region" description="Basic and acidic residues" evidence="1">
    <location>
        <begin position="248"/>
        <end position="259"/>
    </location>
</feature>
<accession>A0A8D9AFD6</accession>
<feature type="region of interest" description="Disordered" evidence="1">
    <location>
        <begin position="162"/>
        <end position="183"/>
    </location>
</feature>
<protein>
    <submittedName>
        <fullName evidence="2">Uncharacterized protein</fullName>
    </submittedName>
</protein>
<feature type="compositionally biased region" description="Basic and acidic residues" evidence="1">
    <location>
        <begin position="164"/>
        <end position="183"/>
    </location>
</feature>
<dbReference type="EMBL" id="HBUF01568231">
    <property type="protein sequence ID" value="CAG6765453.1"/>
    <property type="molecule type" value="Transcribed_RNA"/>
</dbReference>
<feature type="compositionally biased region" description="Polar residues" evidence="1">
    <location>
        <begin position="288"/>
        <end position="298"/>
    </location>
</feature>
<organism evidence="2">
    <name type="scientific">Cacopsylla melanoneura</name>
    <dbReference type="NCBI Taxonomy" id="428564"/>
    <lineage>
        <taxon>Eukaryota</taxon>
        <taxon>Metazoa</taxon>
        <taxon>Ecdysozoa</taxon>
        <taxon>Arthropoda</taxon>
        <taxon>Hexapoda</taxon>
        <taxon>Insecta</taxon>
        <taxon>Pterygota</taxon>
        <taxon>Neoptera</taxon>
        <taxon>Paraneoptera</taxon>
        <taxon>Hemiptera</taxon>
        <taxon>Sternorrhyncha</taxon>
        <taxon>Psylloidea</taxon>
        <taxon>Psyllidae</taxon>
        <taxon>Psyllinae</taxon>
        <taxon>Cacopsylla</taxon>
    </lineage>
</organism>
<evidence type="ECO:0000313" key="2">
    <source>
        <dbReference type="EMBL" id="CAG6765453.1"/>
    </source>
</evidence>
<reference evidence="2" key="1">
    <citation type="submission" date="2021-05" db="EMBL/GenBank/DDBJ databases">
        <authorList>
            <person name="Alioto T."/>
            <person name="Alioto T."/>
            <person name="Gomez Garrido J."/>
        </authorList>
    </citation>
    <scope>NUCLEOTIDE SEQUENCE</scope>
</reference>
<dbReference type="AlphaFoldDB" id="A0A8D9AFD6"/>
<feature type="region of interest" description="Disordered" evidence="1">
    <location>
        <begin position="393"/>
        <end position="459"/>
    </location>
</feature>
<feature type="compositionally biased region" description="Polar residues" evidence="1">
    <location>
        <begin position="228"/>
        <end position="240"/>
    </location>
</feature>
<evidence type="ECO:0000256" key="1">
    <source>
        <dbReference type="SAM" id="MobiDB-lite"/>
    </source>
</evidence>
<feature type="region of interest" description="Disordered" evidence="1">
    <location>
        <begin position="225"/>
        <end position="321"/>
    </location>
</feature>
<proteinExistence type="predicted"/>